<dbReference type="PANTHER" id="PTHR33348">
    <property type="entry name" value="PRECURSOR OF CEP5"/>
    <property type="match status" value="1"/>
</dbReference>
<comment type="similarity">
    <text evidence="2">Belongs to the C-terminally encoded plant signaling peptide (CEP) family.</text>
</comment>
<keyword evidence="4" id="KW-0964">Secreted</keyword>
<evidence type="ECO:0000313" key="11">
    <source>
        <dbReference type="Proteomes" id="UP000029981"/>
    </source>
</evidence>
<dbReference type="GO" id="GO:0006995">
    <property type="term" value="P:cellular response to nitrogen starvation"/>
    <property type="evidence" value="ECO:0007669"/>
    <property type="project" value="UniProtKB-ARBA"/>
</dbReference>
<keyword evidence="6 9" id="KW-0732">Signal</keyword>
<proteinExistence type="inferred from homology"/>
<evidence type="ECO:0000256" key="3">
    <source>
        <dbReference type="ARBA" id="ARBA00022523"/>
    </source>
</evidence>
<accession>A0A0A0KLC0</accession>
<organism evidence="10 11">
    <name type="scientific">Cucumis sativus</name>
    <name type="common">Cucumber</name>
    <dbReference type="NCBI Taxonomy" id="3659"/>
    <lineage>
        <taxon>Eukaryota</taxon>
        <taxon>Viridiplantae</taxon>
        <taxon>Streptophyta</taxon>
        <taxon>Embryophyta</taxon>
        <taxon>Tracheophyta</taxon>
        <taxon>Spermatophyta</taxon>
        <taxon>Magnoliopsida</taxon>
        <taxon>eudicotyledons</taxon>
        <taxon>Gunneridae</taxon>
        <taxon>Pentapetalae</taxon>
        <taxon>rosids</taxon>
        <taxon>fabids</taxon>
        <taxon>Cucurbitales</taxon>
        <taxon>Cucurbitaceae</taxon>
        <taxon>Benincaseae</taxon>
        <taxon>Cucumis</taxon>
    </lineage>
</organism>
<dbReference type="GO" id="GO:2000280">
    <property type="term" value="P:regulation of root development"/>
    <property type="evidence" value="ECO:0000318"/>
    <property type="project" value="GO_Central"/>
</dbReference>
<evidence type="ECO:0000256" key="7">
    <source>
        <dbReference type="ARBA" id="ARBA00023278"/>
    </source>
</evidence>
<name>A0A0A0KLC0_CUCSA</name>
<gene>
    <name evidence="10" type="ORF">Csa_6G490800</name>
</gene>
<keyword evidence="5" id="KW-0372">Hormone</keyword>
<evidence type="ECO:0000256" key="2">
    <source>
        <dbReference type="ARBA" id="ARBA00008963"/>
    </source>
</evidence>
<evidence type="ECO:0000256" key="9">
    <source>
        <dbReference type="SAM" id="SignalP"/>
    </source>
</evidence>
<dbReference type="InterPro" id="IPR033250">
    <property type="entry name" value="CEP"/>
</dbReference>
<dbReference type="Gramene" id="KGN48516">
    <property type="protein sequence ID" value="KGN48516"/>
    <property type="gene ID" value="Csa_6G490800"/>
</dbReference>
<evidence type="ECO:0000256" key="6">
    <source>
        <dbReference type="ARBA" id="ARBA00022729"/>
    </source>
</evidence>
<dbReference type="AlphaFoldDB" id="A0A0A0KLC0"/>
<dbReference type="EMBL" id="CM002927">
    <property type="protein sequence ID" value="KGN48516.1"/>
    <property type="molecule type" value="Genomic_DNA"/>
</dbReference>
<dbReference type="GO" id="GO:0048046">
    <property type="term" value="C:apoplast"/>
    <property type="evidence" value="ECO:0007669"/>
    <property type="project" value="UniProtKB-SubCell"/>
</dbReference>
<dbReference type="PANTHER" id="PTHR33348:SF40">
    <property type="entry name" value="PRECURSOR OF CEP3"/>
    <property type="match status" value="1"/>
</dbReference>
<dbReference type="GO" id="GO:0005576">
    <property type="term" value="C:extracellular region"/>
    <property type="evidence" value="ECO:0000318"/>
    <property type="project" value="GO_Central"/>
</dbReference>
<feature type="chain" id="PRO_5001965373" description="Encoded peptide" evidence="9">
    <location>
        <begin position="32"/>
        <end position="111"/>
    </location>
</feature>
<evidence type="ECO:0000256" key="1">
    <source>
        <dbReference type="ARBA" id="ARBA00004271"/>
    </source>
</evidence>
<evidence type="ECO:0000256" key="5">
    <source>
        <dbReference type="ARBA" id="ARBA00022702"/>
    </source>
</evidence>
<protein>
    <recommendedName>
        <fullName evidence="12">Encoded peptide</fullName>
    </recommendedName>
</protein>
<dbReference type="GO" id="GO:1902025">
    <property type="term" value="P:nitrate import"/>
    <property type="evidence" value="ECO:0000318"/>
    <property type="project" value="GO_Central"/>
</dbReference>
<reference evidence="10 11" key="2">
    <citation type="journal article" date="2009" name="PLoS ONE">
        <title>An integrated genetic and cytogenetic map of the cucumber genome.</title>
        <authorList>
            <person name="Ren Y."/>
            <person name="Zhang Z."/>
            <person name="Liu J."/>
            <person name="Staub J.E."/>
            <person name="Han Y."/>
            <person name="Cheng Z."/>
            <person name="Li X."/>
            <person name="Lu J."/>
            <person name="Miao H."/>
            <person name="Kang H."/>
            <person name="Xie B."/>
            <person name="Gu X."/>
            <person name="Wang X."/>
            <person name="Du Y."/>
            <person name="Jin W."/>
            <person name="Huang S."/>
        </authorList>
    </citation>
    <scope>NUCLEOTIDE SEQUENCE [LARGE SCALE GENOMIC DNA]</scope>
    <source>
        <strain evidence="11">cv. 9930</strain>
    </source>
</reference>
<sequence length="111" mass="12022">MFKTMAPTKLSFAFLFISLLILCHLVDPAFSRPLTTHTIHQQLSDTLPKNPHFQLHGQTLHEGKASNDDAVSTPNPNPPSAAASSTPGRKMDDFRPTTPGHSPGVGHSIEN</sequence>
<keyword evidence="7" id="KW-0379">Hydroxylation</keyword>
<reference evidence="10 11" key="1">
    <citation type="journal article" date="2009" name="Nat. Genet.">
        <title>The genome of the cucumber, Cucumis sativus L.</title>
        <authorList>
            <person name="Huang S."/>
            <person name="Li R."/>
            <person name="Zhang Z."/>
            <person name="Li L."/>
            <person name="Gu X."/>
            <person name="Fan W."/>
            <person name="Lucas W.J."/>
            <person name="Wang X."/>
            <person name="Xie B."/>
            <person name="Ni P."/>
            <person name="Ren Y."/>
            <person name="Zhu H."/>
            <person name="Li J."/>
            <person name="Lin K."/>
            <person name="Jin W."/>
            <person name="Fei Z."/>
            <person name="Li G."/>
            <person name="Staub J."/>
            <person name="Kilian A."/>
            <person name="van der Vossen E.A."/>
            <person name="Wu Y."/>
            <person name="Guo J."/>
            <person name="He J."/>
            <person name="Jia Z."/>
            <person name="Ren Y."/>
            <person name="Tian G."/>
            <person name="Lu Y."/>
            <person name="Ruan J."/>
            <person name="Qian W."/>
            <person name="Wang M."/>
            <person name="Huang Q."/>
            <person name="Li B."/>
            <person name="Xuan Z."/>
            <person name="Cao J."/>
            <person name="Asan"/>
            <person name="Wu Z."/>
            <person name="Zhang J."/>
            <person name="Cai Q."/>
            <person name="Bai Y."/>
            <person name="Zhao B."/>
            <person name="Han Y."/>
            <person name="Li Y."/>
            <person name="Li X."/>
            <person name="Wang S."/>
            <person name="Shi Q."/>
            <person name="Liu S."/>
            <person name="Cho W.K."/>
            <person name="Kim J.Y."/>
            <person name="Xu Y."/>
            <person name="Heller-Uszynska K."/>
            <person name="Miao H."/>
            <person name="Cheng Z."/>
            <person name="Zhang S."/>
            <person name="Wu J."/>
            <person name="Yang Y."/>
            <person name="Kang H."/>
            <person name="Li M."/>
            <person name="Liang H."/>
            <person name="Ren X."/>
            <person name="Shi Z."/>
            <person name="Wen M."/>
            <person name="Jian M."/>
            <person name="Yang H."/>
            <person name="Zhang G."/>
            <person name="Yang Z."/>
            <person name="Chen R."/>
            <person name="Liu S."/>
            <person name="Li J."/>
            <person name="Ma L."/>
            <person name="Liu H."/>
            <person name="Zhou Y."/>
            <person name="Zhao J."/>
            <person name="Fang X."/>
            <person name="Li G."/>
            <person name="Fang L."/>
            <person name="Li Y."/>
            <person name="Liu D."/>
            <person name="Zheng H."/>
            <person name="Zhang Y."/>
            <person name="Qin N."/>
            <person name="Li Z."/>
            <person name="Yang G."/>
            <person name="Yang S."/>
            <person name="Bolund L."/>
            <person name="Kristiansen K."/>
            <person name="Zheng H."/>
            <person name="Li S."/>
            <person name="Zhang X."/>
            <person name="Yang H."/>
            <person name="Wang J."/>
            <person name="Sun R."/>
            <person name="Zhang B."/>
            <person name="Jiang S."/>
            <person name="Wang J."/>
            <person name="Du Y."/>
            <person name="Li S."/>
        </authorList>
    </citation>
    <scope>NUCLEOTIDE SEQUENCE [LARGE SCALE GENOMIC DNA]</scope>
    <source>
        <strain evidence="11">cv. 9930</strain>
    </source>
</reference>
<dbReference type="GO" id="GO:1901371">
    <property type="term" value="P:regulation of leaf morphogenesis"/>
    <property type="evidence" value="ECO:0000318"/>
    <property type="project" value="GO_Central"/>
</dbReference>
<reference evidence="10 11" key="4">
    <citation type="journal article" date="2011" name="BMC Genomics">
        <title>RNA-Seq improves annotation of protein-coding genes in the cucumber genome.</title>
        <authorList>
            <person name="Li Z."/>
            <person name="Zhang Z."/>
            <person name="Yan P."/>
            <person name="Huang S."/>
            <person name="Fei Z."/>
            <person name="Lin K."/>
        </authorList>
    </citation>
    <scope>NUCLEOTIDE SEQUENCE [LARGE SCALE GENOMIC DNA]</scope>
    <source>
        <strain evidence="11">cv. 9930</strain>
    </source>
</reference>
<feature type="region of interest" description="Disordered" evidence="8">
    <location>
        <begin position="45"/>
        <end position="111"/>
    </location>
</feature>
<dbReference type="GO" id="GO:0005179">
    <property type="term" value="F:hormone activity"/>
    <property type="evidence" value="ECO:0000318"/>
    <property type="project" value="GO_Central"/>
</dbReference>
<reference evidence="10 11" key="3">
    <citation type="journal article" date="2010" name="BMC Genomics">
        <title>Transcriptome sequencing and comparative analysis of cucumber flowers with different sex types.</title>
        <authorList>
            <person name="Guo S."/>
            <person name="Zheng Y."/>
            <person name="Joung J.G."/>
            <person name="Liu S."/>
            <person name="Zhang Z."/>
            <person name="Crasta O.R."/>
            <person name="Sobral B.W."/>
            <person name="Xu Y."/>
            <person name="Huang S."/>
            <person name="Fei Z."/>
        </authorList>
    </citation>
    <scope>NUCLEOTIDE SEQUENCE [LARGE SCALE GENOMIC DNA]</scope>
    <source>
        <strain evidence="11">cv. 9930</strain>
    </source>
</reference>
<evidence type="ECO:0000256" key="8">
    <source>
        <dbReference type="SAM" id="MobiDB-lite"/>
    </source>
</evidence>
<comment type="subcellular location">
    <subcellularLocation>
        <location evidence="1">Secreted</location>
        <location evidence="1">Extracellular space</location>
        <location evidence="1">Apoplast</location>
    </subcellularLocation>
</comment>
<feature type="signal peptide" evidence="9">
    <location>
        <begin position="1"/>
        <end position="31"/>
    </location>
</feature>
<keyword evidence="11" id="KW-1185">Reference proteome</keyword>
<evidence type="ECO:0000313" key="10">
    <source>
        <dbReference type="EMBL" id="KGN48516.1"/>
    </source>
</evidence>
<evidence type="ECO:0000256" key="4">
    <source>
        <dbReference type="ARBA" id="ARBA00022525"/>
    </source>
</evidence>
<dbReference type="GO" id="GO:0048364">
    <property type="term" value="P:root development"/>
    <property type="evidence" value="ECO:0007669"/>
    <property type="project" value="InterPro"/>
</dbReference>
<keyword evidence="3" id="KW-0052">Apoplast</keyword>
<dbReference type="Proteomes" id="UP000029981">
    <property type="component" value="Chromosome 6"/>
</dbReference>
<evidence type="ECO:0008006" key="12">
    <source>
        <dbReference type="Google" id="ProtNLM"/>
    </source>
</evidence>